<keyword evidence="6" id="KW-1185">Reference proteome</keyword>
<dbReference type="AlphaFoldDB" id="A0A2G1XNT4"/>
<evidence type="ECO:0000313" key="6">
    <source>
        <dbReference type="Proteomes" id="UP000222531"/>
    </source>
</evidence>
<reference evidence="5 6" key="1">
    <citation type="journal article" date="2017" name="Biochemistry">
        <title>Identification of the Biosynthetic Pathway for the Antibiotic Bicyclomycin.</title>
        <authorList>
            <person name="Patteson J."/>
            <person name="Cai W."/>
            <person name="Johnson R.A."/>
            <person name="Santa Maria K."/>
            <person name="Li B."/>
        </authorList>
    </citation>
    <scope>NUCLEOTIDE SEQUENCE [LARGE SCALE GENOMIC DNA]</scope>
    <source>
        <strain evidence="5 6">ATCC 21532</strain>
    </source>
</reference>
<comment type="caution">
    <text evidence="5">The sequence shown here is derived from an EMBL/GenBank/DDBJ whole genome shotgun (WGS) entry which is preliminary data.</text>
</comment>
<dbReference type="GO" id="GO:0004190">
    <property type="term" value="F:aspartic-type endopeptidase activity"/>
    <property type="evidence" value="ECO:0007669"/>
    <property type="project" value="UniProtKB-KW"/>
</dbReference>
<dbReference type="OrthoDB" id="3828930at2"/>
<dbReference type="Pfam" id="PF01750">
    <property type="entry name" value="HycI"/>
    <property type="match status" value="1"/>
</dbReference>
<dbReference type="GO" id="GO:0016485">
    <property type="term" value="P:protein processing"/>
    <property type="evidence" value="ECO:0007669"/>
    <property type="project" value="TreeGrafter"/>
</dbReference>
<comment type="similarity">
    <text evidence="1">Belongs to the peptidase A31 family.</text>
</comment>
<keyword evidence="4" id="KW-0378">Hydrolase</keyword>
<keyword evidence="3" id="KW-0064">Aspartyl protease</keyword>
<accession>A0A2G1XNT4</accession>
<dbReference type="PANTHER" id="PTHR30302:SF1">
    <property type="entry name" value="HYDROGENASE 2 MATURATION PROTEASE"/>
    <property type="match status" value="1"/>
</dbReference>
<evidence type="ECO:0000256" key="3">
    <source>
        <dbReference type="ARBA" id="ARBA00022750"/>
    </source>
</evidence>
<evidence type="ECO:0000313" key="5">
    <source>
        <dbReference type="EMBL" id="PHQ52915.1"/>
    </source>
</evidence>
<evidence type="ECO:0000256" key="4">
    <source>
        <dbReference type="ARBA" id="ARBA00022801"/>
    </source>
</evidence>
<dbReference type="Proteomes" id="UP000222531">
    <property type="component" value="Unassembled WGS sequence"/>
</dbReference>
<dbReference type="PRINTS" id="PR00446">
    <property type="entry name" value="HYDRGNUPTAKE"/>
</dbReference>
<dbReference type="NCBIfam" id="TIGR00072">
    <property type="entry name" value="hydrog_prot"/>
    <property type="match status" value="1"/>
</dbReference>
<evidence type="ECO:0000256" key="1">
    <source>
        <dbReference type="ARBA" id="ARBA00006814"/>
    </source>
</evidence>
<proteinExistence type="inferred from homology"/>
<sequence length="270" mass="28203">MRSVPIGGVRVRRGSRVRLRPVGRADVLDPSLTGRVAEVTELTEDLEGRVQLVVSLDGDAGRDFATGLGHRFFFSPEEVEPVVGETAPPTARVLIAGIGNVFLADDAFGPEVVAALRRRPVAAGVHVADFGIRGMDLAHRLLDGYDVAVFVDAAPRGGAPGTLYLIEPAPVDAAAPAPPDAHGMDPVRVLALAHRLSAAGQGGAVPRVVVLGCEPLVRLRGDEPEVAFGLSEPVRAAVPEAVRWLESLTRALQGDPRAPLDAVPLAPVGP</sequence>
<name>A0A2G1XNT4_STRCJ</name>
<dbReference type="EMBL" id="NHZO01000070">
    <property type="protein sequence ID" value="PHQ52915.1"/>
    <property type="molecule type" value="Genomic_DNA"/>
</dbReference>
<dbReference type="Gene3D" id="3.40.50.1450">
    <property type="entry name" value="HybD-like"/>
    <property type="match status" value="1"/>
</dbReference>
<evidence type="ECO:0000256" key="2">
    <source>
        <dbReference type="ARBA" id="ARBA00022670"/>
    </source>
</evidence>
<gene>
    <name evidence="5" type="ORF">BLA24_05005</name>
</gene>
<protein>
    <recommendedName>
        <fullName evidence="7">Hydrogenase maturation protease</fullName>
    </recommendedName>
</protein>
<organism evidence="5 6">
    <name type="scientific">Streptomyces cinnamoneus</name>
    <name type="common">Streptoverticillium cinnamoneum</name>
    <dbReference type="NCBI Taxonomy" id="53446"/>
    <lineage>
        <taxon>Bacteria</taxon>
        <taxon>Bacillati</taxon>
        <taxon>Actinomycetota</taxon>
        <taxon>Actinomycetes</taxon>
        <taxon>Kitasatosporales</taxon>
        <taxon>Streptomycetaceae</taxon>
        <taxon>Streptomyces</taxon>
        <taxon>Streptomyces cinnamoneus group</taxon>
    </lineage>
</organism>
<dbReference type="SUPFAM" id="SSF53163">
    <property type="entry name" value="HybD-like"/>
    <property type="match status" value="1"/>
</dbReference>
<dbReference type="PANTHER" id="PTHR30302">
    <property type="entry name" value="HYDROGENASE 1 MATURATION PROTEASE"/>
    <property type="match status" value="1"/>
</dbReference>
<evidence type="ECO:0008006" key="7">
    <source>
        <dbReference type="Google" id="ProtNLM"/>
    </source>
</evidence>
<dbReference type="InterPro" id="IPR000671">
    <property type="entry name" value="Peptidase_A31"/>
</dbReference>
<dbReference type="InterPro" id="IPR023430">
    <property type="entry name" value="Pept_HybD-like_dom_sf"/>
</dbReference>
<keyword evidence="2" id="KW-0645">Protease</keyword>
<dbReference type="GO" id="GO:0008047">
    <property type="term" value="F:enzyme activator activity"/>
    <property type="evidence" value="ECO:0007669"/>
    <property type="project" value="InterPro"/>
</dbReference>
<dbReference type="RefSeq" id="WP_099197935.1">
    <property type="nucleotide sequence ID" value="NZ_JBIRXA010000007.1"/>
</dbReference>